<evidence type="ECO:0000313" key="9">
    <source>
        <dbReference type="EMBL" id="AAV95658.1"/>
    </source>
</evidence>
<dbReference type="SUPFAM" id="SSF51120">
    <property type="entry name" value="beta-Roll"/>
    <property type="match status" value="6"/>
</dbReference>
<dbReference type="eggNOG" id="COG2931">
    <property type="taxonomic scope" value="Bacteria"/>
</dbReference>
<reference evidence="9 10" key="1">
    <citation type="journal article" date="2004" name="Nature">
        <title>Genome sequence of Silicibacter pomeroyi reveals adaptations to the marine environment.</title>
        <authorList>
            <person name="Moran M.A."/>
            <person name="Buchan A."/>
            <person name="Gonzalez J.M."/>
            <person name="Heidelberg J.F."/>
            <person name="Whitman W.B."/>
            <person name="Kiene R.P."/>
            <person name="Henriksen J.R."/>
            <person name="King G.M."/>
            <person name="Belas R."/>
            <person name="Fuqua C."/>
            <person name="Brinkac L."/>
            <person name="Lewis M."/>
            <person name="Johri S."/>
            <person name="Weaver B."/>
            <person name="Pai G."/>
            <person name="Eisen J.A."/>
            <person name="Rahe E."/>
            <person name="Sheldon W.M."/>
            <person name="Ye W."/>
            <person name="Miller T.R."/>
            <person name="Carlton J."/>
            <person name="Rasko D.A."/>
            <person name="Paulsen I.T."/>
            <person name="Ren Q."/>
            <person name="Daugherty S.C."/>
            <person name="Deboy R.T."/>
            <person name="Dodson R.J."/>
            <person name="Durkin A.S."/>
            <person name="Madupu R."/>
            <person name="Nelson W.C."/>
            <person name="Sullivan S.A."/>
            <person name="Rosovitz M.J."/>
            <person name="Haft D.H."/>
            <person name="Selengut J."/>
            <person name="Ward N."/>
        </authorList>
    </citation>
    <scope>NUCLEOTIDE SEQUENCE [LARGE SCALE GENOMIC DNA]</scope>
    <source>
        <strain evidence="10">ATCC 700808 / DSM 15171 / DSS-3</strain>
    </source>
</reference>
<dbReference type="Gene3D" id="3.20.20.80">
    <property type="entry name" value="Glycosidases"/>
    <property type="match status" value="1"/>
</dbReference>
<comment type="subcellular location">
    <subcellularLocation>
        <location evidence="1">Membrane</location>
    </subcellularLocation>
    <subcellularLocation>
        <location evidence="2">Secreted</location>
    </subcellularLocation>
</comment>
<feature type="compositionally biased region" description="Polar residues" evidence="8">
    <location>
        <begin position="783"/>
        <end position="794"/>
    </location>
</feature>
<dbReference type="GO" id="GO:0090729">
    <property type="term" value="F:toxin activity"/>
    <property type="evidence" value="ECO:0007669"/>
    <property type="project" value="UniProtKB-KW"/>
</dbReference>
<dbReference type="AlphaFoldDB" id="Q5LQT5"/>
<evidence type="ECO:0000256" key="3">
    <source>
        <dbReference type="ARBA" id="ARBA00022525"/>
    </source>
</evidence>
<dbReference type="PRINTS" id="PR01488">
    <property type="entry name" value="RTXTOXINA"/>
</dbReference>
<dbReference type="GO" id="GO:0016020">
    <property type="term" value="C:membrane"/>
    <property type="evidence" value="ECO:0007669"/>
    <property type="project" value="UniProtKB-SubCell"/>
</dbReference>
<evidence type="ECO:0000256" key="8">
    <source>
        <dbReference type="SAM" id="MobiDB-lite"/>
    </source>
</evidence>
<keyword evidence="10" id="KW-1185">Reference proteome</keyword>
<evidence type="ECO:0000256" key="5">
    <source>
        <dbReference type="ARBA" id="ARBA00022737"/>
    </source>
</evidence>
<dbReference type="eggNOG" id="COG3534">
    <property type="taxonomic scope" value="Bacteria"/>
</dbReference>
<sequence length="1089" mass="114049">MMSGTVNYTYSLAGARFANPVSEEHFGSGFENRGAQTVDPSDDVAQLVERLDLQYLRFPGGSHMEKFFDLANPDERRPIALFGDNAGQPAINDFVSLSEFFAYADANNISPIVAIPTWRYFDQNTRSIDPAAEAVIKGFIRDVLTGEYGNIDIHAFEIGNEWFDDDFNWTPAEFAHVQKSIAVWVAEVRADVQPINRPDIYIQSSQLGSQDSDRNGIKDNVEFLSVFTQAQLAQIDGIVDHFYQPVRSATIFDFPDSLVASTRIGRLREDGWNVTGTNALKIVTTEWNVRADEGKGEITGLERAPMFVRLFSDMISAGVDVASVFTTQALGDSDGTIAQKDEDTFTPTGLLFRMMKNALVGTELVDADGNGNFTTNDVLFQNTAGHNVGYTFTYTSDDKVVVYFSSGVGSTTTINADFGQLLNSGYHLHGTVLKVTANGDPLAKDADGMLEARTRRDLEGATVDGLLDFDLGGYETIQLEFTKNGGVSLAGDDQTATSDEIIGTGFNDHLEGFDSNDTLIGDGGNDTLEGGTDDDSITGGAGSDVIFTGGAASNGYGRDTASGGDGDDQLIGSNGDDWLYGDAGNDTLNGGEDYSTADVDYLYGGDGNDLLISGQGTTRADHQHRGDQLFGEAGDDTLQGGQADDHLEGGVGDDSITGGAGNDVINTGTIGSQTVGDDTASGGDGDDEITGSNASDRLYGDAGNDTLNGGDDWITADVDYLYGGDGNDLLISGQGTTRADHQHRGDQLFGEAGDDTLQGGQADDHLEGGVGDDSITGGAGNDVINTGTIGSQTVGDDTASGGDGDDEITGSNASDRLYGDAGNDTLNGGDDWITADVDYLYGGDGNDLLISGQGTTRADHQHRGDQLFGEAGDDTLQGGQADDHLEGGAGNDSITGGAGNDVINTGTFDSRTAGHDTAAGGDGDDEITGSNASDWLYGDAGNDTLNGGDDWITADVDYLYGGDGNDLLISGQGETQADHQHRGDQLFGGAGNDTLTGGKANDYLEGGTGADSFVFLSDFGQDTIADFSTSQSGETIDLSGVSQITSFSDLATNHLTQSGSDAVINDGAGNTITLTGINMADLTADDFLF</sequence>
<evidence type="ECO:0000256" key="1">
    <source>
        <dbReference type="ARBA" id="ARBA00004370"/>
    </source>
</evidence>
<dbReference type="SUPFAM" id="SSF51445">
    <property type="entry name" value="(Trans)glycosidases"/>
    <property type="match status" value="1"/>
</dbReference>
<dbReference type="InterPro" id="IPR001343">
    <property type="entry name" value="Hemolysn_Ca-bd"/>
</dbReference>
<gene>
    <name evidence="9" type="ordered locus">SPO2401</name>
</gene>
<dbReference type="PANTHER" id="PTHR38340">
    <property type="entry name" value="S-LAYER PROTEIN"/>
    <property type="match status" value="1"/>
</dbReference>
<dbReference type="InterPro" id="IPR017853">
    <property type="entry name" value="GH"/>
</dbReference>
<organism evidence="9 10">
    <name type="scientific">Ruegeria pomeroyi (strain ATCC 700808 / DSM 15171 / DSS-3)</name>
    <name type="common">Silicibacter pomeroyi</name>
    <dbReference type="NCBI Taxonomy" id="246200"/>
    <lineage>
        <taxon>Bacteria</taxon>
        <taxon>Pseudomonadati</taxon>
        <taxon>Pseudomonadota</taxon>
        <taxon>Alphaproteobacteria</taxon>
        <taxon>Rhodobacterales</taxon>
        <taxon>Roseobacteraceae</taxon>
        <taxon>Ruegeria</taxon>
    </lineage>
</organism>
<accession>Q5LQT5</accession>
<dbReference type="Proteomes" id="UP000001023">
    <property type="component" value="Chromosome"/>
</dbReference>
<evidence type="ECO:0000256" key="7">
    <source>
        <dbReference type="ARBA" id="ARBA00023136"/>
    </source>
</evidence>
<feature type="region of interest" description="Disordered" evidence="8">
    <location>
        <begin position="857"/>
        <end position="927"/>
    </location>
</feature>
<feature type="region of interest" description="Disordered" evidence="8">
    <location>
        <begin position="738"/>
        <end position="818"/>
    </location>
</feature>
<dbReference type="Pfam" id="PF00353">
    <property type="entry name" value="HemolysinCabind"/>
    <property type="match status" value="13"/>
</dbReference>
<dbReference type="PRINTS" id="PR00313">
    <property type="entry name" value="CABNDNGRPT"/>
</dbReference>
<dbReference type="EMBL" id="CP000031">
    <property type="protein sequence ID" value="AAV95658.1"/>
    <property type="molecule type" value="Genomic_DNA"/>
</dbReference>
<keyword evidence="5" id="KW-0677">Repeat</keyword>
<dbReference type="GO" id="GO:0005576">
    <property type="term" value="C:extracellular region"/>
    <property type="evidence" value="ECO:0007669"/>
    <property type="project" value="UniProtKB-SubCell"/>
</dbReference>
<dbReference type="GO" id="GO:0005509">
    <property type="term" value="F:calcium ion binding"/>
    <property type="evidence" value="ECO:0007669"/>
    <property type="project" value="InterPro"/>
</dbReference>
<dbReference type="InterPro" id="IPR050557">
    <property type="entry name" value="RTX_toxin/Mannuronan_C5-epim"/>
</dbReference>
<reference evidence="9 10" key="2">
    <citation type="journal article" date="2014" name="Stand. Genomic Sci.">
        <title>An updated genome annotation for the model marine bacterium Ruegeria pomeroyi DSS-3.</title>
        <authorList>
            <person name="Rivers A.R."/>
            <person name="Smith C.B."/>
            <person name="Moran M.A."/>
        </authorList>
    </citation>
    <scope>GENOME REANNOTATION</scope>
    <source>
        <strain evidence="10">ATCC 700808 / DSM 15171 / DSS-3</strain>
    </source>
</reference>
<feature type="region of interest" description="Disordered" evidence="8">
    <location>
        <begin position="514"/>
        <end position="542"/>
    </location>
</feature>
<evidence type="ECO:0000256" key="2">
    <source>
        <dbReference type="ARBA" id="ARBA00004613"/>
    </source>
</evidence>
<proteinExistence type="predicted"/>
<protein>
    <submittedName>
        <fullName evidence="9">Type I secretion target repeat protein</fullName>
    </submittedName>
</protein>
<keyword evidence="6" id="KW-0843">Virulence</keyword>
<dbReference type="InterPro" id="IPR011049">
    <property type="entry name" value="Serralysin-like_metalloprot_C"/>
</dbReference>
<dbReference type="InterPro" id="IPR003995">
    <property type="entry name" value="RTX_toxin_determinant-A"/>
</dbReference>
<dbReference type="PROSITE" id="PS00330">
    <property type="entry name" value="HEMOLYSIN_CALCIUM"/>
    <property type="match status" value="5"/>
</dbReference>
<feature type="region of interest" description="Disordered" evidence="8">
    <location>
        <begin position="619"/>
        <end position="699"/>
    </location>
</feature>
<dbReference type="Gene3D" id="2.150.10.10">
    <property type="entry name" value="Serralysin-like metalloprotease, C-terminal"/>
    <property type="match status" value="7"/>
</dbReference>
<dbReference type="PaxDb" id="246200-SPO2401"/>
<keyword evidence="7" id="KW-0472">Membrane</keyword>
<name>Q5LQT5_RUEPO</name>
<dbReference type="InterPro" id="IPR018511">
    <property type="entry name" value="Hemolysin-typ_Ca-bd_CS"/>
</dbReference>
<evidence type="ECO:0000256" key="4">
    <source>
        <dbReference type="ARBA" id="ARBA00022656"/>
    </source>
</evidence>
<dbReference type="PANTHER" id="PTHR38340:SF1">
    <property type="entry name" value="S-LAYER PROTEIN"/>
    <property type="match status" value="1"/>
</dbReference>
<feature type="compositionally biased region" description="Polar residues" evidence="8">
    <location>
        <begin position="664"/>
        <end position="675"/>
    </location>
</feature>
<evidence type="ECO:0000256" key="6">
    <source>
        <dbReference type="ARBA" id="ARBA00023026"/>
    </source>
</evidence>
<evidence type="ECO:0000313" key="10">
    <source>
        <dbReference type="Proteomes" id="UP000001023"/>
    </source>
</evidence>
<dbReference type="KEGG" id="sil:SPO2401"/>
<keyword evidence="3" id="KW-0964">Secreted</keyword>
<dbReference type="STRING" id="246200.SPO2401"/>
<dbReference type="HOGENOM" id="CLU_274826_0_0_5"/>
<keyword evidence="4" id="KW-0800">Toxin</keyword>